<dbReference type="SUPFAM" id="SSF103473">
    <property type="entry name" value="MFS general substrate transporter"/>
    <property type="match status" value="1"/>
</dbReference>
<dbReference type="Proteomes" id="UP000623608">
    <property type="component" value="Unassembled WGS sequence"/>
</dbReference>
<dbReference type="PANTHER" id="PTHR23542:SF1">
    <property type="entry name" value="MAJOR FACILITATOR SUPERFAMILY (MFS) PROFILE DOMAIN-CONTAINING PROTEIN"/>
    <property type="match status" value="1"/>
</dbReference>
<feature type="transmembrane region" description="Helical" evidence="5">
    <location>
        <begin position="217"/>
        <end position="239"/>
    </location>
</feature>
<gene>
    <name evidence="7" type="ORF">Ate02nite_07320</name>
</gene>
<evidence type="ECO:0000313" key="8">
    <source>
        <dbReference type="Proteomes" id="UP000623608"/>
    </source>
</evidence>
<dbReference type="Gene3D" id="1.20.1250.20">
    <property type="entry name" value="MFS general substrate transporter like domains"/>
    <property type="match status" value="1"/>
</dbReference>
<comment type="subcellular location">
    <subcellularLocation>
        <location evidence="1">Cell membrane</location>
        <topology evidence="1">Multi-pass membrane protein</topology>
    </subcellularLocation>
</comment>
<sequence length="401" mass="40327">MPTPAEAGSYRAVLRLPFALRIFAPALAGRLAYGLLPLATLFTVSQTTGSYAAAGLAVALFGLTSVTLPLKARLADRHPMLLPLLALACAVFLAAAALLPWPVPFVAVAGLAAPPLGPAMRSAWRSLTEGTTLKERAYALDAIAEETLYLLGPLLTGLLIAIAPARWALLLTAFLLAAGTIGMTAATAARGRPAPAGSDARQVFDLGPLRSFRLWRVLAVLVVAGAGISVAFTAMAVAAQQAGHPGAAGPLEAGVGAGSVVGGLLWSRRRHTRPRALHFGGLLGLFGAGLLAAAAAPGLLTLGVVMALAGVAVSPLYVAAYLAADDLTPPEHRTEASTWVNVAANAGSAAGAAAAGLLTDLAGPATAFLAAGTLLAATALAALLSGSRATRNHPSRAALRD</sequence>
<feature type="transmembrane region" description="Helical" evidence="5">
    <location>
        <begin position="167"/>
        <end position="189"/>
    </location>
</feature>
<feature type="domain" description="Major facilitator superfamily (MFS) profile" evidence="6">
    <location>
        <begin position="213"/>
        <end position="401"/>
    </location>
</feature>
<feature type="transmembrane region" description="Helical" evidence="5">
    <location>
        <begin position="302"/>
        <end position="324"/>
    </location>
</feature>
<evidence type="ECO:0000256" key="2">
    <source>
        <dbReference type="ARBA" id="ARBA00022692"/>
    </source>
</evidence>
<evidence type="ECO:0000313" key="7">
    <source>
        <dbReference type="EMBL" id="GIF18002.1"/>
    </source>
</evidence>
<name>A0A919NHE3_9ACTN</name>
<feature type="transmembrane region" description="Helical" evidence="5">
    <location>
        <begin position="136"/>
        <end position="161"/>
    </location>
</feature>
<feature type="transmembrane region" description="Helical" evidence="5">
    <location>
        <begin position="277"/>
        <end position="296"/>
    </location>
</feature>
<dbReference type="Pfam" id="PF07690">
    <property type="entry name" value="MFS_1"/>
    <property type="match status" value="1"/>
</dbReference>
<accession>A0A919NHE3</accession>
<keyword evidence="8" id="KW-1185">Reference proteome</keyword>
<dbReference type="RefSeq" id="WP_203798647.1">
    <property type="nucleotide sequence ID" value="NZ_BOMY01000002.1"/>
</dbReference>
<feature type="transmembrane region" description="Helical" evidence="5">
    <location>
        <begin position="365"/>
        <end position="386"/>
    </location>
</feature>
<protein>
    <submittedName>
        <fullName evidence="7">MFS transporter</fullName>
    </submittedName>
</protein>
<dbReference type="AlphaFoldDB" id="A0A919NHE3"/>
<comment type="caution">
    <text evidence="7">The sequence shown here is derived from an EMBL/GenBank/DDBJ whole genome shotgun (WGS) entry which is preliminary data.</text>
</comment>
<dbReference type="InterPro" id="IPR036259">
    <property type="entry name" value="MFS_trans_sf"/>
</dbReference>
<proteinExistence type="predicted"/>
<dbReference type="PROSITE" id="PS50850">
    <property type="entry name" value="MFS"/>
    <property type="match status" value="1"/>
</dbReference>
<keyword evidence="3 5" id="KW-1133">Transmembrane helix</keyword>
<dbReference type="GO" id="GO:0005886">
    <property type="term" value="C:plasma membrane"/>
    <property type="evidence" value="ECO:0007669"/>
    <property type="project" value="UniProtKB-SubCell"/>
</dbReference>
<keyword evidence="4 5" id="KW-0472">Membrane</keyword>
<dbReference type="GO" id="GO:0022857">
    <property type="term" value="F:transmembrane transporter activity"/>
    <property type="evidence" value="ECO:0007669"/>
    <property type="project" value="InterPro"/>
</dbReference>
<dbReference type="PANTHER" id="PTHR23542">
    <property type="match status" value="1"/>
</dbReference>
<feature type="transmembrane region" description="Helical" evidence="5">
    <location>
        <begin position="80"/>
        <end position="99"/>
    </location>
</feature>
<feature type="transmembrane region" description="Helical" evidence="5">
    <location>
        <begin position="336"/>
        <end position="359"/>
    </location>
</feature>
<feature type="transmembrane region" description="Helical" evidence="5">
    <location>
        <begin position="48"/>
        <end position="68"/>
    </location>
</feature>
<evidence type="ECO:0000259" key="6">
    <source>
        <dbReference type="PROSITE" id="PS50850"/>
    </source>
</evidence>
<dbReference type="EMBL" id="BOMY01000002">
    <property type="protein sequence ID" value="GIF18002.1"/>
    <property type="molecule type" value="Genomic_DNA"/>
</dbReference>
<evidence type="ECO:0000256" key="1">
    <source>
        <dbReference type="ARBA" id="ARBA00004651"/>
    </source>
</evidence>
<organism evidence="7 8">
    <name type="scientific">Paractinoplanes tereljensis</name>
    <dbReference type="NCBI Taxonomy" id="571912"/>
    <lineage>
        <taxon>Bacteria</taxon>
        <taxon>Bacillati</taxon>
        <taxon>Actinomycetota</taxon>
        <taxon>Actinomycetes</taxon>
        <taxon>Micromonosporales</taxon>
        <taxon>Micromonosporaceae</taxon>
        <taxon>Paractinoplanes</taxon>
    </lineage>
</organism>
<evidence type="ECO:0000256" key="3">
    <source>
        <dbReference type="ARBA" id="ARBA00022989"/>
    </source>
</evidence>
<evidence type="ECO:0000256" key="5">
    <source>
        <dbReference type="SAM" id="Phobius"/>
    </source>
</evidence>
<dbReference type="InterPro" id="IPR011701">
    <property type="entry name" value="MFS"/>
</dbReference>
<feature type="transmembrane region" description="Helical" evidence="5">
    <location>
        <begin position="12"/>
        <end position="36"/>
    </location>
</feature>
<keyword evidence="2 5" id="KW-0812">Transmembrane</keyword>
<evidence type="ECO:0000256" key="4">
    <source>
        <dbReference type="ARBA" id="ARBA00023136"/>
    </source>
</evidence>
<dbReference type="InterPro" id="IPR020846">
    <property type="entry name" value="MFS_dom"/>
</dbReference>
<reference evidence="7" key="1">
    <citation type="submission" date="2021-01" db="EMBL/GenBank/DDBJ databases">
        <title>Whole genome shotgun sequence of Actinoplanes tereljensis NBRC 105297.</title>
        <authorList>
            <person name="Komaki H."/>
            <person name="Tamura T."/>
        </authorList>
    </citation>
    <scope>NUCLEOTIDE SEQUENCE</scope>
    <source>
        <strain evidence="7">NBRC 105297</strain>
    </source>
</reference>